<name>A0A068UWA2_COFCA</name>
<dbReference type="Proteomes" id="UP000295252">
    <property type="component" value="Unassembled WGS sequence"/>
</dbReference>
<evidence type="ECO:0000313" key="2">
    <source>
        <dbReference type="EMBL" id="CDP12554.1"/>
    </source>
</evidence>
<evidence type="ECO:0000313" key="3">
    <source>
        <dbReference type="Proteomes" id="UP000295252"/>
    </source>
</evidence>
<evidence type="ECO:0000256" key="1">
    <source>
        <dbReference type="SAM" id="Phobius"/>
    </source>
</evidence>
<organism evidence="2 3">
    <name type="scientific">Coffea canephora</name>
    <name type="common">Robusta coffee</name>
    <dbReference type="NCBI Taxonomy" id="49390"/>
    <lineage>
        <taxon>Eukaryota</taxon>
        <taxon>Viridiplantae</taxon>
        <taxon>Streptophyta</taxon>
        <taxon>Embryophyta</taxon>
        <taxon>Tracheophyta</taxon>
        <taxon>Spermatophyta</taxon>
        <taxon>Magnoliopsida</taxon>
        <taxon>eudicotyledons</taxon>
        <taxon>Gunneridae</taxon>
        <taxon>Pentapetalae</taxon>
        <taxon>asterids</taxon>
        <taxon>lamiids</taxon>
        <taxon>Gentianales</taxon>
        <taxon>Rubiaceae</taxon>
        <taxon>Ixoroideae</taxon>
        <taxon>Gardenieae complex</taxon>
        <taxon>Bertiereae - Coffeeae clade</taxon>
        <taxon>Coffeeae</taxon>
        <taxon>Coffea</taxon>
    </lineage>
</organism>
<keyword evidence="1" id="KW-1133">Transmembrane helix</keyword>
<dbReference type="AlphaFoldDB" id="A0A068UWA2"/>
<keyword evidence="1" id="KW-0812">Transmembrane</keyword>
<protein>
    <submittedName>
        <fullName evidence="2">DH200=94 genomic scaffold, scaffold_67</fullName>
    </submittedName>
</protein>
<dbReference type="InParanoid" id="A0A068UWA2"/>
<dbReference type="Gramene" id="CDP12554">
    <property type="protein sequence ID" value="CDP12554"/>
    <property type="gene ID" value="GSCOC_T00036192001"/>
</dbReference>
<keyword evidence="1" id="KW-0472">Membrane</keyword>
<sequence>MPGFPQIISSSAPLLPLQLQSRAPDGRQYFRGTPKLAGHRRLLCGLQLSPPLPRNPASGMMIRLPSQPSARLNPSAITAFDKRSPLLRALSDSASDFGYGLSVGKEKAKLQHDYEIANIKVSELSYQSFAYGVKHYSIHVLVVVFGIRVVAKLIELFRESGLELLTSFWFLITTMFFTTAMIWFLVDALIVSSFPRYRLEEAIQDLKLAKFKLDQHNAEQLVKAS</sequence>
<proteinExistence type="predicted"/>
<dbReference type="EMBL" id="HG739151">
    <property type="protein sequence ID" value="CDP12554.1"/>
    <property type="molecule type" value="Genomic_DNA"/>
</dbReference>
<reference evidence="3" key="1">
    <citation type="journal article" date="2014" name="Science">
        <title>The coffee genome provides insight into the convergent evolution of caffeine biosynthesis.</title>
        <authorList>
            <person name="Denoeud F."/>
            <person name="Carretero-Paulet L."/>
            <person name="Dereeper A."/>
            <person name="Droc G."/>
            <person name="Guyot R."/>
            <person name="Pietrella M."/>
            <person name="Zheng C."/>
            <person name="Alberti A."/>
            <person name="Anthony F."/>
            <person name="Aprea G."/>
            <person name="Aury J.M."/>
            <person name="Bento P."/>
            <person name="Bernard M."/>
            <person name="Bocs S."/>
            <person name="Campa C."/>
            <person name="Cenci A."/>
            <person name="Combes M.C."/>
            <person name="Crouzillat D."/>
            <person name="Da Silva C."/>
            <person name="Daddiego L."/>
            <person name="De Bellis F."/>
            <person name="Dussert S."/>
            <person name="Garsmeur O."/>
            <person name="Gayraud T."/>
            <person name="Guignon V."/>
            <person name="Jahn K."/>
            <person name="Jamilloux V."/>
            <person name="Joet T."/>
            <person name="Labadie K."/>
            <person name="Lan T."/>
            <person name="Leclercq J."/>
            <person name="Lepelley M."/>
            <person name="Leroy T."/>
            <person name="Li L.T."/>
            <person name="Librado P."/>
            <person name="Lopez L."/>
            <person name="Munoz A."/>
            <person name="Noel B."/>
            <person name="Pallavicini A."/>
            <person name="Perrotta G."/>
            <person name="Poncet V."/>
            <person name="Pot D."/>
            <person name="Priyono X."/>
            <person name="Rigoreau M."/>
            <person name="Rouard M."/>
            <person name="Rozas J."/>
            <person name="Tranchant-Dubreuil C."/>
            <person name="VanBuren R."/>
            <person name="Zhang Q."/>
            <person name="Andrade A.C."/>
            <person name="Argout X."/>
            <person name="Bertrand B."/>
            <person name="de Kochko A."/>
            <person name="Graziosi G."/>
            <person name="Henry R.J."/>
            <person name="Jayarama X."/>
            <person name="Ming R."/>
            <person name="Nagai C."/>
            <person name="Rounsley S."/>
            <person name="Sankoff D."/>
            <person name="Giuliano G."/>
            <person name="Albert V.A."/>
            <person name="Wincker P."/>
            <person name="Lashermes P."/>
        </authorList>
    </citation>
    <scope>NUCLEOTIDE SEQUENCE [LARGE SCALE GENOMIC DNA]</scope>
    <source>
        <strain evidence="3">cv. DH200-94</strain>
    </source>
</reference>
<gene>
    <name evidence="2" type="ORF">GSCOC_T00036192001</name>
</gene>
<accession>A0A068UWA2</accession>
<feature type="transmembrane region" description="Helical" evidence="1">
    <location>
        <begin position="166"/>
        <end position="190"/>
    </location>
</feature>
<feature type="transmembrane region" description="Helical" evidence="1">
    <location>
        <begin position="136"/>
        <end position="154"/>
    </location>
</feature>
<keyword evidence="3" id="KW-1185">Reference proteome</keyword>